<name>A0AB34H905_ESCRO</name>
<protein>
    <submittedName>
        <fullName evidence="2">Uncharacterized protein</fullName>
    </submittedName>
</protein>
<feature type="compositionally biased region" description="Basic and acidic residues" evidence="1">
    <location>
        <begin position="1"/>
        <end position="12"/>
    </location>
</feature>
<comment type="caution">
    <text evidence="2">The sequence shown here is derived from an EMBL/GenBank/DDBJ whole genome shotgun (WGS) entry which is preliminary data.</text>
</comment>
<accession>A0AB34H905</accession>
<organism evidence="2 3">
    <name type="scientific">Eschrichtius robustus</name>
    <name type="common">California gray whale</name>
    <name type="synonym">Eschrichtius gibbosus</name>
    <dbReference type="NCBI Taxonomy" id="9764"/>
    <lineage>
        <taxon>Eukaryota</taxon>
        <taxon>Metazoa</taxon>
        <taxon>Chordata</taxon>
        <taxon>Craniata</taxon>
        <taxon>Vertebrata</taxon>
        <taxon>Euteleostomi</taxon>
        <taxon>Mammalia</taxon>
        <taxon>Eutheria</taxon>
        <taxon>Laurasiatheria</taxon>
        <taxon>Artiodactyla</taxon>
        <taxon>Whippomorpha</taxon>
        <taxon>Cetacea</taxon>
        <taxon>Mysticeti</taxon>
        <taxon>Eschrichtiidae</taxon>
        <taxon>Eschrichtius</taxon>
    </lineage>
</organism>
<dbReference type="AlphaFoldDB" id="A0AB34H905"/>
<evidence type="ECO:0000313" key="3">
    <source>
        <dbReference type="Proteomes" id="UP001159641"/>
    </source>
</evidence>
<sequence length="212" mass="23075">MDKPPELRDIPARHLSPPLSSLGLSHFLSPRPPRPGARTSAGSRPLPPGTQRRRIPVGPRSAKSAQRDGKLQKSSALCPPPRLSRNSRPWARAPQLIHSPGAGPALHVHTRARPRLAPGRQPRRRLSPARGAFRPRGEYPPDRPSRSPPRAPPPSVALPTDGPGWRREESDPFAGPSRLDAARSSHVFSPARRRRGPAFALVRGSLCSETVL</sequence>
<evidence type="ECO:0000256" key="1">
    <source>
        <dbReference type="SAM" id="MobiDB-lite"/>
    </source>
</evidence>
<dbReference type="EMBL" id="JAIQCJ010001787">
    <property type="protein sequence ID" value="KAJ8787521.1"/>
    <property type="molecule type" value="Genomic_DNA"/>
</dbReference>
<reference evidence="2 3" key="1">
    <citation type="submission" date="2022-11" db="EMBL/GenBank/DDBJ databases">
        <title>Whole genome sequence of Eschrichtius robustus ER-17-0199.</title>
        <authorList>
            <person name="Bruniche-Olsen A."/>
            <person name="Black A.N."/>
            <person name="Fields C.J."/>
            <person name="Walden K."/>
            <person name="Dewoody J.A."/>
        </authorList>
    </citation>
    <scope>NUCLEOTIDE SEQUENCE [LARGE SCALE GENOMIC DNA]</scope>
    <source>
        <strain evidence="2">ER-17-0199</strain>
        <tissue evidence="2">Blubber</tissue>
    </source>
</reference>
<keyword evidence="3" id="KW-1185">Reference proteome</keyword>
<feature type="compositionally biased region" description="Low complexity" evidence="1">
    <location>
        <begin position="15"/>
        <end position="29"/>
    </location>
</feature>
<evidence type="ECO:0000313" key="2">
    <source>
        <dbReference type="EMBL" id="KAJ8787521.1"/>
    </source>
</evidence>
<proteinExistence type="predicted"/>
<feature type="region of interest" description="Disordered" evidence="1">
    <location>
        <begin position="1"/>
        <end position="195"/>
    </location>
</feature>
<gene>
    <name evidence="2" type="ORF">J1605_023006</name>
</gene>
<feature type="compositionally biased region" description="Pro residues" evidence="1">
    <location>
        <begin position="146"/>
        <end position="156"/>
    </location>
</feature>
<dbReference type="Proteomes" id="UP001159641">
    <property type="component" value="Unassembled WGS sequence"/>
</dbReference>
<feature type="compositionally biased region" description="Basic and acidic residues" evidence="1">
    <location>
        <begin position="135"/>
        <end position="145"/>
    </location>
</feature>